<keyword evidence="5 8" id="KW-0255">Endonuclease</keyword>
<dbReference type="InterPro" id="IPR001279">
    <property type="entry name" value="Metallo-B-lactamas"/>
</dbReference>
<keyword evidence="9" id="KW-0175">Coiled coil</keyword>
<comment type="function">
    <text evidence="8">Zinc phosphodiesterase, which displays some tRNA 3'-processing endonuclease activity. Probably involved in tRNA maturation, by removing a 3'-trailer from precursor tRNA.</text>
</comment>
<dbReference type="AlphaFoldDB" id="A0A8T4L3K3"/>
<evidence type="ECO:0000256" key="6">
    <source>
        <dbReference type="ARBA" id="ARBA00022801"/>
    </source>
</evidence>
<dbReference type="EC" id="3.1.26.11" evidence="8"/>
<organism evidence="11 12">
    <name type="scientific">Candidatus Iainarchaeum sp</name>
    <dbReference type="NCBI Taxonomy" id="3101447"/>
    <lineage>
        <taxon>Archaea</taxon>
        <taxon>Candidatus Iainarchaeota</taxon>
        <taxon>Candidatus Iainarchaeia</taxon>
        <taxon>Candidatus Iainarchaeales</taxon>
        <taxon>Candidatus Iainarchaeaceae</taxon>
        <taxon>Candidatus Iainarchaeum</taxon>
    </lineage>
</organism>
<feature type="binding site" evidence="8">
    <location>
        <position position="63"/>
    </location>
    <ligand>
        <name>Zn(2+)</name>
        <dbReference type="ChEBI" id="CHEBI:29105"/>
        <label>1</label>
        <note>catalytic</note>
    </ligand>
</feature>
<feature type="binding site" evidence="8">
    <location>
        <position position="139"/>
    </location>
    <ligand>
        <name>Zn(2+)</name>
        <dbReference type="ChEBI" id="CHEBI:29105"/>
        <label>1</label>
        <note>catalytic</note>
    </ligand>
</feature>
<dbReference type="CDD" id="cd07717">
    <property type="entry name" value="RNaseZ_ZiPD-like_MBL-fold"/>
    <property type="match status" value="1"/>
</dbReference>
<keyword evidence="6 8" id="KW-0378">Hydrolase</keyword>
<accession>A0A8T4L3K3</accession>
<comment type="subunit">
    <text evidence="1 8">Homodimer.</text>
</comment>
<evidence type="ECO:0000259" key="10">
    <source>
        <dbReference type="SMART" id="SM00849"/>
    </source>
</evidence>
<proteinExistence type="inferred from homology"/>
<dbReference type="Pfam" id="PF23023">
    <property type="entry name" value="Anti-Pycsar_Apyc1"/>
    <property type="match status" value="1"/>
</dbReference>
<evidence type="ECO:0000256" key="2">
    <source>
        <dbReference type="ARBA" id="ARBA00022694"/>
    </source>
</evidence>
<sequence length="307" mass="34685">MNPVELVFLGTASAAPTETRNLSAMALRTEGEWLLFDCPEGCQQQMLRSGVSYMKIQHIFFTHLHLDHVLGLPGLIATMQMHARIHPLYLYCPEGWKPKLQKLVSLAPKTDFEILFKEVQRGTVWQTPEYTVSCVPLKHEIACVGYIFLQTGKTGEFQRKKAIELKIPEGPLWAKLAKGEKIKIGPKTISPEHVMDYSKATPGLKIAYVVDTMPTKSYYNAIKDASILIHEATFLEKDHERAKQTLHSTAKQAGRVASETNAKQLILTHFSARHKELEQLENEARQEFGNVEMANDLEHKVLKGDQP</sequence>
<comment type="caution">
    <text evidence="11">The sequence shown here is derived from an EMBL/GenBank/DDBJ whole genome shotgun (WGS) entry which is preliminary data.</text>
</comment>
<dbReference type="SUPFAM" id="SSF56281">
    <property type="entry name" value="Metallo-hydrolase/oxidoreductase"/>
    <property type="match status" value="1"/>
</dbReference>
<dbReference type="Proteomes" id="UP000675968">
    <property type="component" value="Unassembled WGS sequence"/>
</dbReference>
<dbReference type="GO" id="GO:0042781">
    <property type="term" value="F:3'-tRNA processing endoribonuclease activity"/>
    <property type="evidence" value="ECO:0007669"/>
    <property type="project" value="UniProtKB-UniRule"/>
</dbReference>
<feature type="binding site" evidence="8">
    <location>
        <position position="67"/>
    </location>
    <ligand>
        <name>Zn(2+)</name>
        <dbReference type="ChEBI" id="CHEBI:29105"/>
        <label>2</label>
        <note>catalytic</note>
    </ligand>
</feature>
<reference evidence="11" key="1">
    <citation type="submission" date="2021-03" db="EMBL/GenBank/DDBJ databases">
        <authorList>
            <person name="Jaffe A."/>
        </authorList>
    </citation>
    <scope>NUCLEOTIDE SEQUENCE</scope>
    <source>
        <strain evidence="11">RIFCSPLOWO2_01_FULL_AR10_48_17</strain>
    </source>
</reference>
<dbReference type="SMART" id="SM00849">
    <property type="entry name" value="Lactamase_B"/>
    <property type="match status" value="1"/>
</dbReference>
<feature type="binding site" evidence="8">
    <location>
        <position position="68"/>
    </location>
    <ligand>
        <name>Zn(2+)</name>
        <dbReference type="ChEBI" id="CHEBI:29105"/>
        <label>2</label>
        <note>catalytic</note>
    </ligand>
</feature>
<dbReference type="PANTHER" id="PTHR46018:SF2">
    <property type="entry name" value="ZINC PHOSPHODIESTERASE ELAC PROTEIN 1"/>
    <property type="match status" value="1"/>
</dbReference>
<keyword evidence="7 8" id="KW-0862">Zinc</keyword>
<evidence type="ECO:0000256" key="5">
    <source>
        <dbReference type="ARBA" id="ARBA00022759"/>
    </source>
</evidence>
<evidence type="ECO:0000256" key="8">
    <source>
        <dbReference type="HAMAP-Rule" id="MF_01818"/>
    </source>
</evidence>
<feature type="domain" description="Metallo-beta-lactamase" evidence="10">
    <location>
        <begin position="21"/>
        <end position="193"/>
    </location>
</feature>
<evidence type="ECO:0000256" key="4">
    <source>
        <dbReference type="ARBA" id="ARBA00022723"/>
    </source>
</evidence>
<dbReference type="InterPro" id="IPR036866">
    <property type="entry name" value="RibonucZ/Hydroxyglut_hydro"/>
</dbReference>
<evidence type="ECO:0000256" key="9">
    <source>
        <dbReference type="SAM" id="Coils"/>
    </source>
</evidence>
<feature type="binding site" evidence="8">
    <location>
        <position position="211"/>
    </location>
    <ligand>
        <name>Zn(2+)</name>
        <dbReference type="ChEBI" id="CHEBI:29105"/>
        <label>1</label>
        <note>catalytic</note>
    </ligand>
</feature>
<dbReference type="GO" id="GO:0008270">
    <property type="term" value="F:zinc ion binding"/>
    <property type="evidence" value="ECO:0007669"/>
    <property type="project" value="UniProtKB-UniRule"/>
</dbReference>
<keyword evidence="4 8" id="KW-0479">Metal-binding</keyword>
<dbReference type="Gene3D" id="3.60.15.10">
    <property type="entry name" value="Ribonuclease Z/Hydroxyacylglutathione hydrolase-like"/>
    <property type="match status" value="1"/>
</dbReference>
<dbReference type="NCBIfam" id="NF000801">
    <property type="entry name" value="PRK00055.1-3"/>
    <property type="match status" value="1"/>
</dbReference>
<comment type="catalytic activity">
    <reaction evidence="8">
        <text>Endonucleolytic cleavage of RNA, removing extra 3' nucleotides from tRNA precursor, generating 3' termini of tRNAs. A 3'-hydroxy group is left at the tRNA terminus and a 5'-phosphoryl group is left at the trailer molecule.</text>
        <dbReference type="EC" id="3.1.26.11"/>
    </reaction>
</comment>
<evidence type="ECO:0000256" key="1">
    <source>
        <dbReference type="ARBA" id="ARBA00011738"/>
    </source>
</evidence>
<evidence type="ECO:0000313" key="12">
    <source>
        <dbReference type="Proteomes" id="UP000675968"/>
    </source>
</evidence>
<keyword evidence="2 8" id="KW-0819">tRNA processing</keyword>
<protein>
    <recommendedName>
        <fullName evidence="8">Ribonuclease Z</fullName>
        <shortName evidence="8">RNase Z</shortName>
        <ecNumber evidence="8">3.1.26.11</ecNumber>
    </recommendedName>
    <alternativeName>
        <fullName evidence="8">tRNA 3 endonuclease</fullName>
    </alternativeName>
    <alternativeName>
        <fullName evidence="8">tRNase Z</fullName>
    </alternativeName>
</protein>
<keyword evidence="3 8" id="KW-0540">Nuclease</keyword>
<feature type="active site" description="Proton acceptor" evidence="8">
    <location>
        <position position="67"/>
    </location>
</feature>
<reference evidence="11" key="2">
    <citation type="submission" date="2021-05" db="EMBL/GenBank/DDBJ databases">
        <title>Protein family content uncovers lineage relationships and bacterial pathway maintenance mechanisms in DPANN archaea.</title>
        <authorList>
            <person name="Castelle C.J."/>
            <person name="Meheust R."/>
            <person name="Jaffe A.L."/>
            <person name="Seitz K."/>
            <person name="Gong X."/>
            <person name="Baker B.J."/>
            <person name="Banfield J.F."/>
        </authorList>
    </citation>
    <scope>NUCLEOTIDE SEQUENCE</scope>
    <source>
        <strain evidence="11">RIFCSPLOWO2_01_FULL_AR10_48_17</strain>
    </source>
</reference>
<evidence type="ECO:0000313" key="11">
    <source>
        <dbReference type="EMBL" id="MBS3061137.1"/>
    </source>
</evidence>
<feature type="binding site" evidence="8">
    <location>
        <position position="269"/>
    </location>
    <ligand>
        <name>Zn(2+)</name>
        <dbReference type="ChEBI" id="CHEBI:29105"/>
        <label>2</label>
        <note>catalytic</note>
    </ligand>
</feature>
<feature type="binding site" evidence="8">
    <location>
        <position position="65"/>
    </location>
    <ligand>
        <name>Zn(2+)</name>
        <dbReference type="ChEBI" id="CHEBI:29105"/>
        <label>1</label>
        <note>catalytic</note>
    </ligand>
</feature>
<dbReference type="NCBIfam" id="TIGR02651">
    <property type="entry name" value="RNase_Z"/>
    <property type="match status" value="1"/>
</dbReference>
<gene>
    <name evidence="8" type="primary">rnz</name>
    <name evidence="11" type="ORF">J4215_00980</name>
</gene>
<comment type="similarity">
    <text evidence="8">Belongs to the RNase Z family.</text>
</comment>
<dbReference type="EMBL" id="JAGVWC010000008">
    <property type="protein sequence ID" value="MBS3061137.1"/>
    <property type="molecule type" value="Genomic_DNA"/>
</dbReference>
<evidence type="ECO:0000256" key="3">
    <source>
        <dbReference type="ARBA" id="ARBA00022722"/>
    </source>
</evidence>
<dbReference type="InterPro" id="IPR013471">
    <property type="entry name" value="RNase_Z/BN"/>
</dbReference>
<dbReference type="PANTHER" id="PTHR46018">
    <property type="entry name" value="ZINC PHOSPHODIESTERASE ELAC PROTEIN 1"/>
    <property type="match status" value="1"/>
</dbReference>
<feature type="binding site" evidence="8">
    <location>
        <position position="211"/>
    </location>
    <ligand>
        <name>Zn(2+)</name>
        <dbReference type="ChEBI" id="CHEBI:29105"/>
        <label>2</label>
        <note>catalytic</note>
    </ligand>
</feature>
<comment type="cofactor">
    <cofactor evidence="8">
        <name>Zn(2+)</name>
        <dbReference type="ChEBI" id="CHEBI:29105"/>
    </cofactor>
    <text evidence="8">Binds 2 Zn(2+) ions.</text>
</comment>
<dbReference type="HAMAP" id="MF_01818">
    <property type="entry name" value="RNase_Z_BN"/>
    <property type="match status" value="1"/>
</dbReference>
<evidence type="ECO:0000256" key="7">
    <source>
        <dbReference type="ARBA" id="ARBA00022833"/>
    </source>
</evidence>
<name>A0A8T4L3K3_9ARCH</name>
<feature type="coiled-coil region" evidence="9">
    <location>
        <begin position="267"/>
        <end position="297"/>
    </location>
</feature>